<evidence type="ECO:0000313" key="2">
    <source>
        <dbReference type="Proteomes" id="UP000607653"/>
    </source>
</evidence>
<dbReference type="PANTHER" id="PTHR31029">
    <property type="entry name" value="CYCLIN-DEPENDENT KINASE-LIKE PROTEIN"/>
    <property type="match status" value="1"/>
</dbReference>
<proteinExistence type="predicted"/>
<reference evidence="1 2" key="1">
    <citation type="journal article" date="2020" name="Mol. Biol. Evol.">
        <title>Distinct Expression and Methylation Patterns for Genes with Different Fates following a Single Whole-Genome Duplication in Flowering Plants.</title>
        <authorList>
            <person name="Shi T."/>
            <person name="Rahmani R.S."/>
            <person name="Gugger P.F."/>
            <person name="Wang M."/>
            <person name="Li H."/>
            <person name="Zhang Y."/>
            <person name="Li Z."/>
            <person name="Wang Q."/>
            <person name="Van de Peer Y."/>
            <person name="Marchal K."/>
            <person name="Chen J."/>
        </authorList>
    </citation>
    <scope>NUCLEOTIDE SEQUENCE [LARGE SCALE GENOMIC DNA]</scope>
    <source>
        <tissue evidence="1">Leaf</tissue>
    </source>
</reference>
<keyword evidence="2" id="KW-1185">Reference proteome</keyword>
<name>A0A822XEI0_NELNU</name>
<gene>
    <name evidence="1" type="ORF">HUJ06_020060</name>
</gene>
<accession>A0A822XEI0</accession>
<sequence length="118" mass="13586">MSKLEKKLNKLEIYCHNLKFGLEVYSNSPHLVPKNINPVMVMSAVKGLRHQDSVIESFLNSMSKARSSVQTLSWSLTLQLRQMGCRVYERISALLQPYDVRVSSSKDPRITYSTWKHS</sequence>
<dbReference type="Proteomes" id="UP000607653">
    <property type="component" value="Unassembled WGS sequence"/>
</dbReference>
<organism evidence="1 2">
    <name type="scientific">Nelumbo nucifera</name>
    <name type="common">Sacred lotus</name>
    <dbReference type="NCBI Taxonomy" id="4432"/>
    <lineage>
        <taxon>Eukaryota</taxon>
        <taxon>Viridiplantae</taxon>
        <taxon>Streptophyta</taxon>
        <taxon>Embryophyta</taxon>
        <taxon>Tracheophyta</taxon>
        <taxon>Spermatophyta</taxon>
        <taxon>Magnoliopsida</taxon>
        <taxon>Proteales</taxon>
        <taxon>Nelumbonaceae</taxon>
        <taxon>Nelumbo</taxon>
    </lineage>
</organism>
<protein>
    <submittedName>
        <fullName evidence="1">Uncharacterized protein</fullName>
    </submittedName>
</protein>
<comment type="caution">
    <text evidence="1">The sequence shown here is derived from an EMBL/GenBank/DDBJ whole genome shotgun (WGS) entry which is preliminary data.</text>
</comment>
<dbReference type="PANTHER" id="PTHR31029:SF4">
    <property type="entry name" value="CYCLIN-DEPENDENT KINASE-LIKE PROTEIN"/>
    <property type="match status" value="1"/>
</dbReference>
<dbReference type="AlphaFoldDB" id="A0A822XEI0"/>
<dbReference type="InterPro" id="IPR042316">
    <property type="entry name" value="IRKI-like"/>
</dbReference>
<dbReference type="EMBL" id="DUZY01000001">
    <property type="protein sequence ID" value="DAD18597.1"/>
    <property type="molecule type" value="Genomic_DNA"/>
</dbReference>
<evidence type="ECO:0000313" key="1">
    <source>
        <dbReference type="EMBL" id="DAD18597.1"/>
    </source>
</evidence>